<keyword evidence="5" id="KW-1185">Reference proteome</keyword>
<dbReference type="AlphaFoldDB" id="A0A521E7U9"/>
<dbReference type="Proteomes" id="UP000317484">
    <property type="component" value="Unassembled WGS sequence"/>
</dbReference>
<reference evidence="4 5" key="1">
    <citation type="submission" date="2017-05" db="EMBL/GenBank/DDBJ databases">
        <authorList>
            <person name="Varghese N."/>
            <person name="Submissions S."/>
        </authorList>
    </citation>
    <scope>NUCLEOTIDE SEQUENCE [LARGE SCALE GENOMIC DNA]</scope>
    <source>
        <strain evidence="4 5">DSM 46834</strain>
    </source>
</reference>
<dbReference type="InterPro" id="IPR050463">
    <property type="entry name" value="Gfo/Idh/MocA_oxidrdct_glycsds"/>
</dbReference>
<dbReference type="SUPFAM" id="SSF55347">
    <property type="entry name" value="Glyceraldehyde-3-phosphate dehydrogenase-like, C-terminal domain"/>
    <property type="match status" value="1"/>
</dbReference>
<dbReference type="Pfam" id="PF22725">
    <property type="entry name" value="GFO_IDH_MocA_C3"/>
    <property type="match status" value="1"/>
</dbReference>
<dbReference type="Gene3D" id="3.30.360.10">
    <property type="entry name" value="Dihydrodipicolinate Reductase, domain 2"/>
    <property type="match status" value="1"/>
</dbReference>
<feature type="domain" description="GFO/IDH/MocA-like oxidoreductase" evidence="3">
    <location>
        <begin position="148"/>
        <end position="237"/>
    </location>
</feature>
<gene>
    <name evidence="4" type="ORF">SAMN06273567_104304</name>
</gene>
<evidence type="ECO:0000259" key="2">
    <source>
        <dbReference type="Pfam" id="PF01408"/>
    </source>
</evidence>
<dbReference type="RefSeq" id="WP_221888170.1">
    <property type="nucleotide sequence ID" value="NZ_FXTJ01000004.1"/>
</dbReference>
<dbReference type="EMBL" id="FXTJ01000004">
    <property type="protein sequence ID" value="SMO80013.1"/>
    <property type="molecule type" value="Genomic_DNA"/>
</dbReference>
<accession>A0A521E7U9</accession>
<dbReference type="Gene3D" id="3.40.50.720">
    <property type="entry name" value="NAD(P)-binding Rossmann-like Domain"/>
    <property type="match status" value="1"/>
</dbReference>
<dbReference type="GO" id="GO:0016491">
    <property type="term" value="F:oxidoreductase activity"/>
    <property type="evidence" value="ECO:0007669"/>
    <property type="project" value="UniProtKB-KW"/>
</dbReference>
<dbReference type="PANTHER" id="PTHR43818:SF11">
    <property type="entry name" value="BCDNA.GH03377"/>
    <property type="match status" value="1"/>
</dbReference>
<evidence type="ECO:0000259" key="3">
    <source>
        <dbReference type="Pfam" id="PF22725"/>
    </source>
</evidence>
<evidence type="ECO:0000256" key="1">
    <source>
        <dbReference type="ARBA" id="ARBA00023002"/>
    </source>
</evidence>
<sequence>MTLRVGLVGAGPWASMSTGPMLAAGPDTTLAGIWARRPEAVRELAGRLGVPAVDRFEALLDACDAVAFAVPPDVQAQLAPVAAAAGRHLLLEKPLASTVEDAERIAAAADAAGVVTQLQLTNRWTAAVDRFLADVRGSRPRVLTADFVGSAALPGSPFATPWRRPDRALYDVGPHVLDLLEAAAGPATVVHARTSGAVTAVTLEHEGGAVSTATLSVATPGARGPLRCEAVTDDGRVVLADPGAEDRTAVRRRVTGDLAAAVAAGRSPAIDVRHGLRLQRLLAAVERRTREDPR</sequence>
<organism evidence="4 5">
    <name type="scientific">Geodermatophilus aquaeductus</name>
    <dbReference type="NCBI Taxonomy" id="1564161"/>
    <lineage>
        <taxon>Bacteria</taxon>
        <taxon>Bacillati</taxon>
        <taxon>Actinomycetota</taxon>
        <taxon>Actinomycetes</taxon>
        <taxon>Geodermatophilales</taxon>
        <taxon>Geodermatophilaceae</taxon>
        <taxon>Geodermatophilus</taxon>
    </lineage>
</organism>
<name>A0A521E7U9_9ACTN</name>
<keyword evidence="1" id="KW-0560">Oxidoreductase</keyword>
<dbReference type="InterPro" id="IPR000683">
    <property type="entry name" value="Gfo/Idh/MocA-like_OxRdtase_N"/>
</dbReference>
<evidence type="ECO:0000313" key="4">
    <source>
        <dbReference type="EMBL" id="SMO80013.1"/>
    </source>
</evidence>
<dbReference type="InterPro" id="IPR036291">
    <property type="entry name" value="NAD(P)-bd_dom_sf"/>
</dbReference>
<feature type="domain" description="Gfo/Idh/MocA-like oxidoreductase N-terminal" evidence="2">
    <location>
        <begin position="3"/>
        <end position="117"/>
    </location>
</feature>
<dbReference type="SUPFAM" id="SSF51735">
    <property type="entry name" value="NAD(P)-binding Rossmann-fold domains"/>
    <property type="match status" value="1"/>
</dbReference>
<evidence type="ECO:0000313" key="5">
    <source>
        <dbReference type="Proteomes" id="UP000317484"/>
    </source>
</evidence>
<dbReference type="PANTHER" id="PTHR43818">
    <property type="entry name" value="BCDNA.GH03377"/>
    <property type="match status" value="1"/>
</dbReference>
<dbReference type="GO" id="GO:0000166">
    <property type="term" value="F:nucleotide binding"/>
    <property type="evidence" value="ECO:0007669"/>
    <property type="project" value="InterPro"/>
</dbReference>
<protein>
    <submittedName>
        <fullName evidence="4">Predicted dehydrogenase</fullName>
    </submittedName>
</protein>
<dbReference type="Pfam" id="PF01408">
    <property type="entry name" value="GFO_IDH_MocA"/>
    <property type="match status" value="1"/>
</dbReference>
<proteinExistence type="predicted"/>
<dbReference type="InterPro" id="IPR055170">
    <property type="entry name" value="GFO_IDH_MocA-like_dom"/>
</dbReference>